<dbReference type="CDD" id="cd02440">
    <property type="entry name" value="AdoMet_MTases"/>
    <property type="match status" value="1"/>
</dbReference>
<dbReference type="AlphaFoldDB" id="A0A1R3RCM8"/>
<dbReference type="Gene3D" id="3.40.50.150">
    <property type="entry name" value="Vaccinia Virus protein VP39"/>
    <property type="match status" value="1"/>
</dbReference>
<dbReference type="PANTHER" id="PTHR43591:SF10">
    <property type="entry name" value="ABC TRANSMEMBRANE TYPE-1 DOMAIN-CONTAINING PROTEIN-RELATED"/>
    <property type="match status" value="1"/>
</dbReference>
<evidence type="ECO:0000313" key="3">
    <source>
        <dbReference type="Proteomes" id="UP000188318"/>
    </source>
</evidence>
<accession>A0A1R3RCM8</accession>
<protein>
    <recommendedName>
        <fullName evidence="4">Methyltransferase domain-containing protein</fullName>
    </recommendedName>
</protein>
<dbReference type="OrthoDB" id="2013972at2759"/>
<sequence length="345" mass="38538">MAAKDLQPLGQDMPLVEVDENEHAQKQPWTMHPEPGSDPKPDSDGEVSINSYEAQYIDFVEENDRRYCNETYYMPNDEAEQTRLNIVHQIYLILLDGHLTAASISTDAPRVLDIGTGPGDWAIEMSTAYPHGTIIASDIGVFDNGLGHVDLPNLYFHLDDARNDWAYHAPFDLIHLRGLSGAFSDWPFIYQQAFRHLSPGGYLEVADTDFAAETTISLPANSHLRLFFSVLRSAAESAGCLRDLTHLQPNLLNAHGFVDIHVHEYTFPIGLWPENPRDRTLGKMGLIAFLEGLEAVSLRLLTAFYGWAPAEVRDLCGQVRAEILAGGYRVNARVRIITAQKPLDK</sequence>
<dbReference type="PANTHER" id="PTHR43591">
    <property type="entry name" value="METHYLTRANSFERASE"/>
    <property type="match status" value="1"/>
</dbReference>
<organism evidence="2 3">
    <name type="scientific">Aspergillus carbonarius (strain ITEM 5010)</name>
    <dbReference type="NCBI Taxonomy" id="602072"/>
    <lineage>
        <taxon>Eukaryota</taxon>
        <taxon>Fungi</taxon>
        <taxon>Dikarya</taxon>
        <taxon>Ascomycota</taxon>
        <taxon>Pezizomycotina</taxon>
        <taxon>Eurotiomycetes</taxon>
        <taxon>Eurotiomycetidae</taxon>
        <taxon>Eurotiales</taxon>
        <taxon>Aspergillaceae</taxon>
        <taxon>Aspergillus</taxon>
        <taxon>Aspergillus subgen. Circumdati</taxon>
    </lineage>
</organism>
<feature type="region of interest" description="Disordered" evidence="1">
    <location>
        <begin position="1"/>
        <end position="47"/>
    </location>
</feature>
<proteinExistence type="predicted"/>
<gene>
    <name evidence="2" type="ORF">ASPCADRAFT_408823</name>
</gene>
<dbReference type="GO" id="GO:0008168">
    <property type="term" value="F:methyltransferase activity"/>
    <property type="evidence" value="ECO:0007669"/>
    <property type="project" value="TreeGrafter"/>
</dbReference>
<dbReference type="InterPro" id="IPR029063">
    <property type="entry name" value="SAM-dependent_MTases_sf"/>
</dbReference>
<dbReference type="OMA" id="DWAIEMS"/>
<evidence type="ECO:0000256" key="1">
    <source>
        <dbReference type="SAM" id="MobiDB-lite"/>
    </source>
</evidence>
<evidence type="ECO:0008006" key="4">
    <source>
        <dbReference type="Google" id="ProtNLM"/>
    </source>
</evidence>
<name>A0A1R3RCM8_ASPC5</name>
<dbReference type="SUPFAM" id="SSF53335">
    <property type="entry name" value="S-adenosyl-L-methionine-dependent methyltransferases"/>
    <property type="match status" value="1"/>
</dbReference>
<keyword evidence="3" id="KW-1185">Reference proteome</keyword>
<reference evidence="3" key="1">
    <citation type="journal article" date="2017" name="Genome Biol.">
        <title>Comparative genomics reveals high biological diversity and specific adaptations in the industrially and medically important fungal genus Aspergillus.</title>
        <authorList>
            <person name="de Vries R.P."/>
            <person name="Riley R."/>
            <person name="Wiebenga A."/>
            <person name="Aguilar-Osorio G."/>
            <person name="Amillis S."/>
            <person name="Uchima C.A."/>
            <person name="Anderluh G."/>
            <person name="Asadollahi M."/>
            <person name="Askin M."/>
            <person name="Barry K."/>
            <person name="Battaglia E."/>
            <person name="Bayram O."/>
            <person name="Benocci T."/>
            <person name="Braus-Stromeyer S.A."/>
            <person name="Caldana C."/>
            <person name="Canovas D."/>
            <person name="Cerqueira G.C."/>
            <person name="Chen F."/>
            <person name="Chen W."/>
            <person name="Choi C."/>
            <person name="Clum A."/>
            <person name="Dos Santos R.A."/>
            <person name="Damasio A.R."/>
            <person name="Diallinas G."/>
            <person name="Emri T."/>
            <person name="Fekete E."/>
            <person name="Flipphi M."/>
            <person name="Freyberg S."/>
            <person name="Gallo A."/>
            <person name="Gournas C."/>
            <person name="Habgood R."/>
            <person name="Hainaut M."/>
            <person name="Harispe M.L."/>
            <person name="Henrissat B."/>
            <person name="Hilden K.S."/>
            <person name="Hope R."/>
            <person name="Hossain A."/>
            <person name="Karabika E."/>
            <person name="Karaffa L."/>
            <person name="Karanyi Z."/>
            <person name="Krasevec N."/>
            <person name="Kuo A."/>
            <person name="Kusch H."/>
            <person name="LaButti K."/>
            <person name="Lagendijk E.L."/>
            <person name="Lapidus A."/>
            <person name="Levasseur A."/>
            <person name="Lindquist E."/>
            <person name="Lipzen A."/>
            <person name="Logrieco A.F."/>
            <person name="MacCabe A."/>
            <person name="Maekelae M.R."/>
            <person name="Malavazi I."/>
            <person name="Melin P."/>
            <person name="Meyer V."/>
            <person name="Mielnichuk N."/>
            <person name="Miskei M."/>
            <person name="Molnar A.P."/>
            <person name="Mule G."/>
            <person name="Ngan C.Y."/>
            <person name="Orejas M."/>
            <person name="Orosz E."/>
            <person name="Ouedraogo J.P."/>
            <person name="Overkamp K.M."/>
            <person name="Park H.-S."/>
            <person name="Perrone G."/>
            <person name="Piumi F."/>
            <person name="Punt P.J."/>
            <person name="Ram A.F."/>
            <person name="Ramon A."/>
            <person name="Rauscher S."/>
            <person name="Record E."/>
            <person name="Riano-Pachon D.M."/>
            <person name="Robert V."/>
            <person name="Roehrig J."/>
            <person name="Ruller R."/>
            <person name="Salamov A."/>
            <person name="Salih N.S."/>
            <person name="Samson R.A."/>
            <person name="Sandor E."/>
            <person name="Sanguinetti M."/>
            <person name="Schuetze T."/>
            <person name="Sepcic K."/>
            <person name="Shelest E."/>
            <person name="Sherlock G."/>
            <person name="Sophianopoulou V."/>
            <person name="Squina F.M."/>
            <person name="Sun H."/>
            <person name="Susca A."/>
            <person name="Todd R.B."/>
            <person name="Tsang A."/>
            <person name="Unkles S.E."/>
            <person name="van de Wiele N."/>
            <person name="van Rossen-Uffink D."/>
            <person name="Oliveira J.V."/>
            <person name="Vesth T.C."/>
            <person name="Visser J."/>
            <person name="Yu J.-H."/>
            <person name="Zhou M."/>
            <person name="Andersen M.R."/>
            <person name="Archer D.B."/>
            <person name="Baker S.E."/>
            <person name="Benoit I."/>
            <person name="Brakhage A.A."/>
            <person name="Braus G.H."/>
            <person name="Fischer R."/>
            <person name="Frisvad J.C."/>
            <person name="Goldman G.H."/>
            <person name="Houbraken J."/>
            <person name="Oakley B."/>
            <person name="Pocsi I."/>
            <person name="Scazzocchio C."/>
            <person name="Seiboth B."/>
            <person name="vanKuyk P.A."/>
            <person name="Wortman J."/>
            <person name="Dyer P.S."/>
            <person name="Grigoriev I.V."/>
        </authorList>
    </citation>
    <scope>NUCLEOTIDE SEQUENCE [LARGE SCALE GENOMIC DNA]</scope>
    <source>
        <strain evidence="3">ITEM 5010</strain>
    </source>
</reference>
<dbReference type="STRING" id="602072.A0A1R3RCM8"/>
<dbReference type="EMBL" id="KV907508">
    <property type="protein sequence ID" value="OOF92240.1"/>
    <property type="molecule type" value="Genomic_DNA"/>
</dbReference>
<evidence type="ECO:0000313" key="2">
    <source>
        <dbReference type="EMBL" id="OOF92240.1"/>
    </source>
</evidence>
<dbReference type="Proteomes" id="UP000188318">
    <property type="component" value="Unassembled WGS sequence"/>
</dbReference>
<dbReference type="VEuPathDB" id="FungiDB:ASPCADRAFT_408823"/>
<dbReference type="Pfam" id="PF13489">
    <property type="entry name" value="Methyltransf_23"/>
    <property type="match status" value="1"/>
</dbReference>